<gene>
    <name evidence="3" type="ORF">AVDCRST_MAG77-4906</name>
</gene>
<evidence type="ECO:0000256" key="2">
    <source>
        <dbReference type="SAM" id="SignalP"/>
    </source>
</evidence>
<feature type="signal peptide" evidence="2">
    <location>
        <begin position="1"/>
        <end position="30"/>
    </location>
</feature>
<reference evidence="3" key="1">
    <citation type="submission" date="2020-02" db="EMBL/GenBank/DDBJ databases">
        <authorList>
            <person name="Meier V. D."/>
        </authorList>
    </citation>
    <scope>NUCLEOTIDE SEQUENCE</scope>
    <source>
        <strain evidence="3">AVDCRST_MAG77</strain>
    </source>
</reference>
<dbReference type="PANTHER" id="PTHR12631">
    <property type="entry name" value="ALPHA-L-IDURONIDASE"/>
    <property type="match status" value="1"/>
</dbReference>
<dbReference type="GO" id="GO:0004553">
    <property type="term" value="F:hydrolase activity, hydrolyzing O-glycosyl compounds"/>
    <property type="evidence" value="ECO:0007669"/>
    <property type="project" value="TreeGrafter"/>
</dbReference>
<dbReference type="SUPFAM" id="SSF51445">
    <property type="entry name" value="(Trans)glycosidases"/>
    <property type="match status" value="1"/>
</dbReference>
<dbReference type="InterPro" id="IPR051923">
    <property type="entry name" value="Glycosyl_Hydrolase_39"/>
</dbReference>
<organism evidence="3">
    <name type="scientific">uncultured Chloroflexota bacterium</name>
    <dbReference type="NCBI Taxonomy" id="166587"/>
    <lineage>
        <taxon>Bacteria</taxon>
        <taxon>Bacillati</taxon>
        <taxon>Chloroflexota</taxon>
        <taxon>environmental samples</taxon>
    </lineage>
</organism>
<feature type="region of interest" description="Disordered" evidence="1">
    <location>
        <begin position="382"/>
        <end position="414"/>
    </location>
</feature>
<dbReference type="EMBL" id="CADCTC010000257">
    <property type="protein sequence ID" value="CAA9292930.1"/>
    <property type="molecule type" value="Genomic_DNA"/>
</dbReference>
<protein>
    <submittedName>
        <fullName evidence="3">GH39</fullName>
    </submittedName>
</protein>
<dbReference type="InterPro" id="IPR017853">
    <property type="entry name" value="GH"/>
</dbReference>
<dbReference type="PANTHER" id="PTHR12631:SF10">
    <property type="entry name" value="BETA-XYLOSIDASE-LIKE PROTEIN-RELATED"/>
    <property type="match status" value="1"/>
</dbReference>
<sequence>MRPVEALWRTVAALSLAITAVAVPASLAGAEPLSAPAPAEAAATRPFVYGVTIADTSPAAGHAFDLARRAGFTHAYVVLDWGNVQPERGRFAWDLGRANDLDNFLTAARAHGMRLIVRLGRPPAWVGAPATMAPADLEAFSAGVAARACGIATAYEVFNEPNLAYEWGGTPDPARYAHLLAAARRGVKRGDPEALVVAAGLAPHTGNAQGTIEDVDFLRAMYAAGARGHFDVLGIHPYGGNVSPDADPAGCGICFRRAELYRQVMVESGDAGTQAWVTEFGYLHTTGLDLGQYNWLKLGPEQQGAYLASAFRYGYEQWSWLGGMVAFNLDFDTVPWNSPQLGAYWFAMLNPDRSPRPAYLAMRDLAKPGAAALLPVTTAAPQTAPTPAVAPSTATLQAPRSPAPATAPTTAPAVAPSAGDVICRTTAGRAVCGLAVSLAGSRR</sequence>
<accession>A0A6J4K0X2</accession>
<dbReference type="Gene3D" id="3.20.20.80">
    <property type="entry name" value="Glycosidases"/>
    <property type="match status" value="1"/>
</dbReference>
<evidence type="ECO:0000313" key="3">
    <source>
        <dbReference type="EMBL" id="CAA9292930.1"/>
    </source>
</evidence>
<feature type="chain" id="PRO_5026843948" evidence="2">
    <location>
        <begin position="31"/>
        <end position="443"/>
    </location>
</feature>
<dbReference type="AlphaFoldDB" id="A0A6J4K0X2"/>
<keyword evidence="2" id="KW-0732">Signal</keyword>
<evidence type="ECO:0000256" key="1">
    <source>
        <dbReference type="SAM" id="MobiDB-lite"/>
    </source>
</evidence>
<proteinExistence type="predicted"/>
<name>A0A6J4K0X2_9CHLR</name>